<proteinExistence type="predicted"/>
<dbReference type="PROSITE" id="PS51186">
    <property type="entry name" value="GNAT"/>
    <property type="match status" value="1"/>
</dbReference>
<keyword evidence="6" id="KW-1185">Reference proteome</keyword>
<dbReference type="InterPro" id="IPR016181">
    <property type="entry name" value="Acyl_CoA_acyltransferase"/>
</dbReference>
<keyword evidence="1" id="KW-0808">Transferase</keyword>
<dbReference type="CDD" id="cd04301">
    <property type="entry name" value="NAT_SF"/>
    <property type="match status" value="1"/>
</dbReference>
<evidence type="ECO:0000259" key="4">
    <source>
        <dbReference type="PROSITE" id="PS51186"/>
    </source>
</evidence>
<gene>
    <name evidence="5" type="ORF">ACFO4E_23740</name>
</gene>
<evidence type="ECO:0000256" key="1">
    <source>
        <dbReference type="ARBA" id="ARBA00022679"/>
    </source>
</evidence>
<dbReference type="InterPro" id="IPR050832">
    <property type="entry name" value="Bact_Acetyltransf"/>
</dbReference>
<feature type="region of interest" description="Disordered" evidence="3">
    <location>
        <begin position="1"/>
        <end position="44"/>
    </location>
</feature>
<feature type="domain" description="N-acetyltransferase" evidence="4">
    <location>
        <begin position="3"/>
        <end position="152"/>
    </location>
</feature>
<dbReference type="RefSeq" id="WP_378578407.1">
    <property type="nucleotide sequence ID" value="NZ_JBHSFQ010000029.1"/>
</dbReference>
<dbReference type="EMBL" id="JBHSFQ010000029">
    <property type="protein sequence ID" value="MFC4564882.1"/>
    <property type="molecule type" value="Genomic_DNA"/>
</dbReference>
<dbReference type="SUPFAM" id="SSF55729">
    <property type="entry name" value="Acyl-CoA N-acyltransferases (Nat)"/>
    <property type="match status" value="1"/>
</dbReference>
<sequence length="160" mass="17706">MRIEITEVDWDHPDGARLRGDQQREVRDRYGADTEPGPKPSGGDTAVFLLAVDARSREAIGCGGLRALDDGAFEVKRMYVVPAWRGRRVGQVLLRALERTARERGASVVRLETGTEQAESVRLYERCGYRRIEPYGHYAGSALSVCFERSLTGDPQPAAG</sequence>
<reference evidence="6" key="1">
    <citation type="journal article" date="2019" name="Int. J. Syst. Evol. Microbiol.">
        <title>The Global Catalogue of Microorganisms (GCM) 10K type strain sequencing project: providing services to taxonomists for standard genome sequencing and annotation.</title>
        <authorList>
            <consortium name="The Broad Institute Genomics Platform"/>
            <consortium name="The Broad Institute Genome Sequencing Center for Infectious Disease"/>
            <person name="Wu L."/>
            <person name="Ma J."/>
        </authorList>
    </citation>
    <scope>NUCLEOTIDE SEQUENCE [LARGE SCALE GENOMIC DNA]</scope>
    <source>
        <strain evidence="6">XZYJ18</strain>
    </source>
</reference>
<comment type="caution">
    <text evidence="5">The sequence shown here is derived from an EMBL/GenBank/DDBJ whole genome shotgun (WGS) entry which is preliminary data.</text>
</comment>
<dbReference type="Pfam" id="PF00583">
    <property type="entry name" value="Acetyltransf_1"/>
    <property type="match status" value="1"/>
</dbReference>
<dbReference type="Gene3D" id="3.40.630.30">
    <property type="match status" value="1"/>
</dbReference>
<dbReference type="Proteomes" id="UP001595923">
    <property type="component" value="Unassembled WGS sequence"/>
</dbReference>
<protein>
    <submittedName>
        <fullName evidence="5">GNAT family N-acetyltransferase</fullName>
    </submittedName>
</protein>
<dbReference type="PANTHER" id="PTHR43877:SF2">
    <property type="entry name" value="AMINOALKYLPHOSPHONATE N-ACETYLTRANSFERASE-RELATED"/>
    <property type="match status" value="1"/>
</dbReference>
<dbReference type="PANTHER" id="PTHR43877">
    <property type="entry name" value="AMINOALKYLPHOSPHONATE N-ACETYLTRANSFERASE-RELATED-RELATED"/>
    <property type="match status" value="1"/>
</dbReference>
<evidence type="ECO:0000256" key="2">
    <source>
        <dbReference type="ARBA" id="ARBA00023315"/>
    </source>
</evidence>
<feature type="compositionally biased region" description="Basic and acidic residues" evidence="3">
    <location>
        <begin position="1"/>
        <end position="32"/>
    </location>
</feature>
<evidence type="ECO:0000313" key="6">
    <source>
        <dbReference type="Proteomes" id="UP001595923"/>
    </source>
</evidence>
<evidence type="ECO:0000256" key="3">
    <source>
        <dbReference type="SAM" id="MobiDB-lite"/>
    </source>
</evidence>
<organism evidence="5 6">
    <name type="scientific">Nocardiopsis mangrovi</name>
    <dbReference type="NCBI Taxonomy" id="1179818"/>
    <lineage>
        <taxon>Bacteria</taxon>
        <taxon>Bacillati</taxon>
        <taxon>Actinomycetota</taxon>
        <taxon>Actinomycetes</taxon>
        <taxon>Streptosporangiales</taxon>
        <taxon>Nocardiopsidaceae</taxon>
        <taxon>Nocardiopsis</taxon>
    </lineage>
</organism>
<accession>A0ABV9E2F6</accession>
<name>A0ABV9E2F6_9ACTN</name>
<evidence type="ECO:0000313" key="5">
    <source>
        <dbReference type="EMBL" id="MFC4564882.1"/>
    </source>
</evidence>
<dbReference type="InterPro" id="IPR000182">
    <property type="entry name" value="GNAT_dom"/>
</dbReference>
<keyword evidence="2" id="KW-0012">Acyltransferase</keyword>